<gene>
    <name evidence="7" type="ORF">SAMN05444359_104165</name>
</gene>
<dbReference type="PANTHER" id="PTHR36985:SF1">
    <property type="entry name" value="TRANSLOCATION AND ASSEMBLY MODULE SUBUNIT TAMB"/>
    <property type="match status" value="1"/>
</dbReference>
<dbReference type="STRING" id="478744.SAMN05444359_104165"/>
<dbReference type="Pfam" id="PF04357">
    <property type="entry name" value="TamB"/>
    <property type="match status" value="1"/>
</dbReference>
<evidence type="ECO:0000313" key="7">
    <source>
        <dbReference type="EMBL" id="SEP99446.1"/>
    </source>
</evidence>
<evidence type="ECO:0000259" key="6">
    <source>
        <dbReference type="Pfam" id="PF04357"/>
    </source>
</evidence>
<dbReference type="GO" id="GO:0009306">
    <property type="term" value="P:protein secretion"/>
    <property type="evidence" value="ECO:0007669"/>
    <property type="project" value="InterPro"/>
</dbReference>
<evidence type="ECO:0000256" key="5">
    <source>
        <dbReference type="SAM" id="Phobius"/>
    </source>
</evidence>
<dbReference type="PANTHER" id="PTHR36985">
    <property type="entry name" value="TRANSLOCATION AND ASSEMBLY MODULE SUBUNIT TAMB"/>
    <property type="match status" value="1"/>
</dbReference>
<comment type="subcellular location">
    <subcellularLocation>
        <location evidence="1">Membrane</location>
        <topology evidence="1">Single-pass membrane protein</topology>
    </subcellularLocation>
</comment>
<evidence type="ECO:0000256" key="2">
    <source>
        <dbReference type="ARBA" id="ARBA00022692"/>
    </source>
</evidence>
<dbReference type="RefSeq" id="WP_090166078.1">
    <property type="nucleotide sequence ID" value="NZ_FOFB01000004.1"/>
</dbReference>
<organism evidence="7 8">
    <name type="scientific">Neolewinella agarilytica</name>
    <dbReference type="NCBI Taxonomy" id="478744"/>
    <lineage>
        <taxon>Bacteria</taxon>
        <taxon>Pseudomonadati</taxon>
        <taxon>Bacteroidota</taxon>
        <taxon>Saprospiria</taxon>
        <taxon>Saprospirales</taxon>
        <taxon>Lewinellaceae</taxon>
        <taxon>Neolewinella</taxon>
    </lineage>
</organism>
<feature type="domain" description="Translocation and assembly module TamB C-terminal" evidence="6">
    <location>
        <begin position="1301"/>
        <end position="1728"/>
    </location>
</feature>
<keyword evidence="2 5" id="KW-0812">Transmembrane</keyword>
<accession>A0A1H9CE35</accession>
<dbReference type="InterPro" id="IPR007452">
    <property type="entry name" value="TamB_C"/>
</dbReference>
<sequence length="1763" mass="192485">MAKSLPAKIFKVFLWVIGILLGILLLVFLLLQVPAVQQRLAREIEKVARESLGTDLGIGALDIDFPSRLEIDNFYLNNPAGDSIARVGHLGVGINMLGLLKSRVEVTDLVLQDLFANIRTTDSTSNIDFLLQLGAVDSSAVDSSQLVVQDTTATSAPWVIDAAGAELLLERADIYYQDDPTGILADLSARRLAGQINGLDLEGQVYNIDYLELEGADALVGIGSSSAPVDTSATAAAMQLLAGRVTIQETDFALKMEGMDIATRLPYVNLEGADLRLGEEMAFNGEVFQLRDLALKLDTPAPKLTGPGMDYNHLDLSDIQAEATDIAYIIDSLHLRLRQLAVKEKSGLTLERSEGTVIYNPTFLGLENFLLRTPNTEIKSDNTALNYDFAAGNMADLLARLQLDGYLGLKDVALLAPDLSAIPVIGNNLSQQLSFSIRASGTMAAMQLSRVQLDGPGVKVRAFGRVENALDVDKIAGRLTLREFSLIPGPLLPLVPDGMLPPDIDWPEKVVAEGSAEYRGDRLQMNFYAVENRQFGNGLLSRVKTNGVIEGVTTFPQTRLNVELDTLLATRATILAYVPPGSLPEDYRIPDFLRGSGTVSGPMESLDVNLRLNLPGEQTFASIRGNIRNALDPDKLNLDVEVSDLAVNIADVREILPDSTLPADLNIPDLKIRNARISGNLTNLDFDVPLETDNGIWNLKGKYNPEDLNINLDLKDIRIAELFTGPMRDTLETLGLGALNITAQVKGRLEPAMNLLVDAAISNEAVGEIVDFNALVEDGQYAADFNITHPEALASGQGSYVLGPDSVASVEALVDINRLNLQHWDITEVPMLVDGRLAANSEGLDPYRMIAYARLDSIRLRGAEGSSYVDSLVMRASLQDFKNEVYVRSDVLDAELLGTFDPVKTPQKMLQFIMAYWDESLRQPTPVENGEEMDFVFELKRPQPLTGGLINGLTELSPFKMSLLYRDASPELLINFDLAEIGYAGLSAKDLAFRTVGDTVSVGFEANWSNISYNDQIELGKTVLSGESVNDELLVELKLYTDTDSLRHYLGFVTDPESDTISIRMEEEQILNFETWTVPASNLITMAGPSLLIQNFALRNGEQSLSAETTEPGDVVITFGDFNLRTPSRLLFSEEEVAAGIVNGTVGLDNALTNLGIQSNLSVDQLKWSGTLLGDIVAEVSSDNEQTYSVDIAIEEAGNNAALTGAVELNGPIDLLLDVKKLQLASAEPFSLGYLTGGEGYLTGRVDIGGTIEAPTLNGDLSFRDASLVISLLGERFRLDEKPLTFRGQTISFGNDWRVYDSEGGAAQVQGEVVMQSLNDVLLDLEVNAEDFLAINSTLKDNKDWYGKMFVDAEVKIGGRAVLPVVEVNATTSKESELTYIYRIAQQGLVESEGVIDYVEQYRWRDVIRRDTLQSDTTLTEVVGMDLTLDLKVDPNLEVTVVVDPISGQTFVGKANGDLTMRIYPDGRQEAVGRVELTEGEYDFIYQNIINKKFEVLAGSNVTFTGDLLNPQLDLQIRHLAKTSPLALVQGVQGESADLTSLRRSQTFYVDITLKGNLEASNITTDVLYPEDAYGNLGLSTVESSLATLRQDQSRMTTTAFQLLAFGSFNIPLLDSGSGSSSLAATTLTNVMSNYLNNFADQLVGFVDLDFGLNSYEDEGGTTQTNLRISLRKALFDERVIISVDGVAGTSADEVAGTQQTYLDNITAEYLINEDGTFRLKFFNDRDRSSLVGDNVIRFGGRLTFGKDFGKLRWFGRDSKGKD</sequence>
<dbReference type="EMBL" id="FOFB01000004">
    <property type="protein sequence ID" value="SEP99446.1"/>
    <property type="molecule type" value="Genomic_DNA"/>
</dbReference>
<evidence type="ECO:0000256" key="3">
    <source>
        <dbReference type="ARBA" id="ARBA00022989"/>
    </source>
</evidence>
<feature type="transmembrane region" description="Helical" evidence="5">
    <location>
        <begin position="12"/>
        <end position="31"/>
    </location>
</feature>
<keyword evidence="3 5" id="KW-1133">Transmembrane helix</keyword>
<keyword evidence="4 5" id="KW-0472">Membrane</keyword>
<protein>
    <recommendedName>
        <fullName evidence="6">Translocation and assembly module TamB C-terminal domain-containing protein</fullName>
    </recommendedName>
</protein>
<dbReference type="Proteomes" id="UP000199021">
    <property type="component" value="Unassembled WGS sequence"/>
</dbReference>
<name>A0A1H9CE35_9BACT</name>
<evidence type="ECO:0000313" key="8">
    <source>
        <dbReference type="Proteomes" id="UP000199021"/>
    </source>
</evidence>
<keyword evidence="8" id="KW-1185">Reference proteome</keyword>
<dbReference type="OrthoDB" id="9811276at2"/>
<proteinExistence type="predicted"/>
<evidence type="ECO:0000256" key="4">
    <source>
        <dbReference type="ARBA" id="ARBA00023136"/>
    </source>
</evidence>
<evidence type="ECO:0000256" key="1">
    <source>
        <dbReference type="ARBA" id="ARBA00004167"/>
    </source>
</evidence>
<dbReference type="InParanoid" id="A0A1H9CE35"/>
<reference evidence="8" key="1">
    <citation type="submission" date="2016-10" db="EMBL/GenBank/DDBJ databases">
        <authorList>
            <person name="Varghese N."/>
            <person name="Submissions S."/>
        </authorList>
    </citation>
    <scope>NUCLEOTIDE SEQUENCE [LARGE SCALE GENOMIC DNA]</scope>
    <source>
        <strain evidence="8">DSM 24740</strain>
    </source>
</reference>
<dbReference type="GO" id="GO:0005886">
    <property type="term" value="C:plasma membrane"/>
    <property type="evidence" value="ECO:0007669"/>
    <property type="project" value="InterPro"/>
</dbReference>